<feature type="compositionally biased region" description="Basic and acidic residues" evidence="5">
    <location>
        <begin position="265"/>
        <end position="276"/>
    </location>
</feature>
<comment type="subcellular location">
    <subcellularLocation>
        <location evidence="4">Cytoplasm</location>
    </subcellularLocation>
</comment>
<dbReference type="AlphaFoldDB" id="A0AAV1HSX1"/>
<dbReference type="PROSITE" id="PS50249">
    <property type="entry name" value="MPN"/>
    <property type="match status" value="1"/>
</dbReference>
<evidence type="ECO:0000256" key="4">
    <source>
        <dbReference type="HAMAP-Rule" id="MF_03007"/>
    </source>
</evidence>
<comment type="subunit">
    <text evidence="4">Component of the eukaryotic translation initiation factor 3 (eIF-3) complex.</text>
</comment>
<comment type="caution">
    <text evidence="7">The sequence shown here is derived from an EMBL/GenBank/DDBJ whole genome shotgun (WGS) entry which is preliminary data.</text>
</comment>
<comment type="similarity">
    <text evidence="4">Belongs to the eIF-3 subunit H family.</text>
</comment>
<evidence type="ECO:0000256" key="3">
    <source>
        <dbReference type="ARBA" id="ARBA00022917"/>
    </source>
</evidence>
<dbReference type="InterPro" id="IPR037518">
    <property type="entry name" value="MPN"/>
</dbReference>
<keyword evidence="3 4" id="KW-0648">Protein biosynthesis</keyword>
<dbReference type="GO" id="GO:0016282">
    <property type="term" value="C:eukaryotic 43S preinitiation complex"/>
    <property type="evidence" value="ECO:0007669"/>
    <property type="project" value="UniProtKB-UniRule"/>
</dbReference>
<dbReference type="GO" id="GO:0001732">
    <property type="term" value="P:formation of cytoplasmic translation initiation complex"/>
    <property type="evidence" value="ECO:0007669"/>
    <property type="project" value="UniProtKB-UniRule"/>
</dbReference>
<dbReference type="CDD" id="cd08065">
    <property type="entry name" value="MPN_eIF3h"/>
    <property type="match status" value="1"/>
</dbReference>
<dbReference type="InterPro" id="IPR000555">
    <property type="entry name" value="JAMM/MPN+_dom"/>
</dbReference>
<proteinExistence type="inferred from homology"/>
<dbReference type="InterPro" id="IPR045810">
    <property type="entry name" value="eIF3h_C"/>
</dbReference>
<dbReference type="Proteomes" id="UP001314263">
    <property type="component" value="Unassembled WGS sequence"/>
</dbReference>
<evidence type="ECO:0000313" key="8">
    <source>
        <dbReference type="Proteomes" id="UP001314263"/>
    </source>
</evidence>
<reference evidence="7 8" key="1">
    <citation type="submission" date="2023-10" db="EMBL/GenBank/DDBJ databases">
        <authorList>
            <person name="Maclean D."/>
            <person name="Macfadyen A."/>
        </authorList>
    </citation>
    <scope>NUCLEOTIDE SEQUENCE [LARGE SCALE GENOMIC DNA]</scope>
</reference>
<gene>
    <name evidence="7" type="ORF">CVIRNUC_000389</name>
</gene>
<comment type="function">
    <text evidence="4">Component of the eukaryotic translation initiation factor 3 (eIF-3) complex, which is involved in protein synthesis of a specialized repertoire of mRNAs and, together with other initiation factors, stimulates binding of mRNA and methionyl-tRNAi to the 40S ribosome. The eIF-3 complex specifically targets and initiates translation of a subset of mRNAs involved in cell proliferation.</text>
</comment>
<feature type="domain" description="MPN" evidence="6">
    <location>
        <begin position="23"/>
        <end position="156"/>
    </location>
</feature>
<accession>A0AAV1HSX1</accession>
<feature type="region of interest" description="Disordered" evidence="5">
    <location>
        <begin position="265"/>
        <end position="289"/>
    </location>
</feature>
<evidence type="ECO:0000256" key="5">
    <source>
        <dbReference type="SAM" id="MobiDB-lite"/>
    </source>
</evidence>
<dbReference type="InterPro" id="IPR050242">
    <property type="entry name" value="JAMM_MPN+_peptidase_M67A"/>
</dbReference>
<dbReference type="GO" id="GO:0033290">
    <property type="term" value="C:eukaryotic 48S preinitiation complex"/>
    <property type="evidence" value="ECO:0007669"/>
    <property type="project" value="UniProtKB-UniRule"/>
</dbReference>
<dbReference type="Pfam" id="PF01398">
    <property type="entry name" value="JAB"/>
    <property type="match status" value="1"/>
</dbReference>
<dbReference type="HAMAP" id="MF_03007">
    <property type="entry name" value="eIF3h"/>
    <property type="match status" value="1"/>
</dbReference>
<dbReference type="EMBL" id="CAUYUE010000001">
    <property type="protein sequence ID" value="CAK0734143.1"/>
    <property type="molecule type" value="Genomic_DNA"/>
</dbReference>
<dbReference type="SMART" id="SM00232">
    <property type="entry name" value="JAB_MPN"/>
    <property type="match status" value="1"/>
</dbReference>
<evidence type="ECO:0000259" key="6">
    <source>
        <dbReference type="PROSITE" id="PS50249"/>
    </source>
</evidence>
<dbReference type="Pfam" id="PF19445">
    <property type="entry name" value="eIF3h_C"/>
    <property type="match status" value="1"/>
</dbReference>
<keyword evidence="2 4" id="KW-0396">Initiation factor</keyword>
<dbReference type="PANTHER" id="PTHR10410">
    <property type="entry name" value="EUKARYOTIC TRANSLATION INITIATION FACTOR 3 -RELATED"/>
    <property type="match status" value="1"/>
</dbReference>
<evidence type="ECO:0000256" key="2">
    <source>
        <dbReference type="ARBA" id="ARBA00022540"/>
    </source>
</evidence>
<dbReference type="Gene3D" id="3.40.140.10">
    <property type="entry name" value="Cytidine Deaminase, domain 2"/>
    <property type="match status" value="1"/>
</dbReference>
<evidence type="ECO:0000256" key="1">
    <source>
        <dbReference type="ARBA" id="ARBA00022490"/>
    </source>
</evidence>
<keyword evidence="8" id="KW-1185">Reference proteome</keyword>
<organism evidence="7 8">
    <name type="scientific">Coccomyxa viridis</name>
    <dbReference type="NCBI Taxonomy" id="1274662"/>
    <lineage>
        <taxon>Eukaryota</taxon>
        <taxon>Viridiplantae</taxon>
        <taxon>Chlorophyta</taxon>
        <taxon>core chlorophytes</taxon>
        <taxon>Trebouxiophyceae</taxon>
        <taxon>Trebouxiophyceae incertae sedis</taxon>
        <taxon>Coccomyxaceae</taxon>
        <taxon>Coccomyxa</taxon>
    </lineage>
</organism>
<dbReference type="InterPro" id="IPR027524">
    <property type="entry name" value="eIF3h"/>
</dbReference>
<sequence length="337" mass="38007">MAAPISFAAMAERKTEEQPLKVVQLDAHVVLKIVKHCKEGFPTLVTGQLLGLDVGQTLEVTDCFPFPSRNDEEDGEGDGASYQLDMMRCLREVNVDNNTVGWYQSTVLGSYQTIELIETFVNYAESIKRCVCIVYDPQTSARGTLTLKAITLKDNFIKVYKEGGLTGEKMREAAISWKDVFDEIPINVHSSPLATSLLHSIEPDAVADSRDFARLDLSVGPLLEKNLEFLNDCLDDVVAEQQKVSFYHRNVARQQQQMQQWLQKRRQENATRRLAGEEPLPEEDPALFKPIPEPSPLDVYLINNQVDNYCQSLNHFGAQTLEKLHMLDGLHRARVSV</sequence>
<dbReference type="GO" id="GO:0008237">
    <property type="term" value="F:metallopeptidase activity"/>
    <property type="evidence" value="ECO:0007669"/>
    <property type="project" value="InterPro"/>
</dbReference>
<keyword evidence="1 4" id="KW-0963">Cytoplasm</keyword>
<dbReference type="GO" id="GO:0005852">
    <property type="term" value="C:eukaryotic translation initiation factor 3 complex"/>
    <property type="evidence" value="ECO:0007669"/>
    <property type="project" value="UniProtKB-UniRule"/>
</dbReference>
<protein>
    <recommendedName>
        <fullName evidence="4">Eukaryotic translation initiation factor 3 subunit H</fullName>
        <shortName evidence="4">eIF3h</shortName>
    </recommendedName>
</protein>
<name>A0AAV1HSX1_9CHLO</name>
<dbReference type="GO" id="GO:0003743">
    <property type="term" value="F:translation initiation factor activity"/>
    <property type="evidence" value="ECO:0007669"/>
    <property type="project" value="UniProtKB-UniRule"/>
</dbReference>
<evidence type="ECO:0000313" key="7">
    <source>
        <dbReference type="EMBL" id="CAK0734143.1"/>
    </source>
</evidence>